<dbReference type="SUPFAM" id="SSF51395">
    <property type="entry name" value="FMN-linked oxidoreductases"/>
    <property type="match status" value="1"/>
</dbReference>
<dbReference type="EMBL" id="QPFP01000023">
    <property type="protein sequence ID" value="TEB30457.1"/>
    <property type="molecule type" value="Genomic_DNA"/>
</dbReference>
<protein>
    <submittedName>
        <fullName evidence="3">NADH:flavin oxidoreductase/NADH oxidase</fullName>
    </submittedName>
</protein>
<dbReference type="GO" id="GO:0010181">
    <property type="term" value="F:FMN binding"/>
    <property type="evidence" value="ECO:0007669"/>
    <property type="project" value="InterPro"/>
</dbReference>
<feature type="compositionally biased region" description="Polar residues" evidence="1">
    <location>
        <begin position="396"/>
        <end position="408"/>
    </location>
</feature>
<dbReference type="Pfam" id="PF00724">
    <property type="entry name" value="Oxidored_FMN"/>
    <property type="match status" value="1"/>
</dbReference>
<accession>A0A4Y7T8F1</accession>
<keyword evidence="4" id="KW-1185">Reference proteome</keyword>
<dbReference type="InterPro" id="IPR013785">
    <property type="entry name" value="Aldolase_TIM"/>
</dbReference>
<evidence type="ECO:0000256" key="1">
    <source>
        <dbReference type="SAM" id="MobiDB-lite"/>
    </source>
</evidence>
<dbReference type="PANTHER" id="PTHR22893">
    <property type="entry name" value="NADH OXIDOREDUCTASE-RELATED"/>
    <property type="match status" value="1"/>
</dbReference>
<name>A0A4Y7T8F1_COPMI</name>
<dbReference type="InterPro" id="IPR001155">
    <property type="entry name" value="OxRdtase_FMN_N"/>
</dbReference>
<feature type="region of interest" description="Disordered" evidence="1">
    <location>
        <begin position="379"/>
        <end position="408"/>
    </location>
</feature>
<evidence type="ECO:0000313" key="4">
    <source>
        <dbReference type="Proteomes" id="UP000298030"/>
    </source>
</evidence>
<reference evidence="3 4" key="1">
    <citation type="journal article" date="2019" name="Nat. Ecol. Evol.">
        <title>Megaphylogeny resolves global patterns of mushroom evolution.</title>
        <authorList>
            <person name="Varga T."/>
            <person name="Krizsan K."/>
            <person name="Foldi C."/>
            <person name="Dima B."/>
            <person name="Sanchez-Garcia M."/>
            <person name="Sanchez-Ramirez S."/>
            <person name="Szollosi G.J."/>
            <person name="Szarkandi J.G."/>
            <person name="Papp V."/>
            <person name="Albert L."/>
            <person name="Andreopoulos W."/>
            <person name="Angelini C."/>
            <person name="Antonin V."/>
            <person name="Barry K.W."/>
            <person name="Bougher N.L."/>
            <person name="Buchanan P."/>
            <person name="Buyck B."/>
            <person name="Bense V."/>
            <person name="Catcheside P."/>
            <person name="Chovatia M."/>
            <person name="Cooper J."/>
            <person name="Damon W."/>
            <person name="Desjardin D."/>
            <person name="Finy P."/>
            <person name="Geml J."/>
            <person name="Haridas S."/>
            <person name="Hughes K."/>
            <person name="Justo A."/>
            <person name="Karasinski D."/>
            <person name="Kautmanova I."/>
            <person name="Kiss B."/>
            <person name="Kocsube S."/>
            <person name="Kotiranta H."/>
            <person name="LaButti K.M."/>
            <person name="Lechner B.E."/>
            <person name="Liimatainen K."/>
            <person name="Lipzen A."/>
            <person name="Lukacs Z."/>
            <person name="Mihaltcheva S."/>
            <person name="Morgado L.N."/>
            <person name="Niskanen T."/>
            <person name="Noordeloos M.E."/>
            <person name="Ohm R.A."/>
            <person name="Ortiz-Santana B."/>
            <person name="Ovrebo C."/>
            <person name="Racz N."/>
            <person name="Riley R."/>
            <person name="Savchenko A."/>
            <person name="Shiryaev A."/>
            <person name="Soop K."/>
            <person name="Spirin V."/>
            <person name="Szebenyi C."/>
            <person name="Tomsovsky M."/>
            <person name="Tulloss R.E."/>
            <person name="Uehling J."/>
            <person name="Grigoriev I.V."/>
            <person name="Vagvolgyi C."/>
            <person name="Papp T."/>
            <person name="Martin F.M."/>
            <person name="Miettinen O."/>
            <person name="Hibbett D.S."/>
            <person name="Nagy L.G."/>
        </authorList>
    </citation>
    <scope>NUCLEOTIDE SEQUENCE [LARGE SCALE GENOMIC DNA]</scope>
    <source>
        <strain evidence="3 4">FP101781</strain>
    </source>
</reference>
<dbReference type="PANTHER" id="PTHR22893:SF91">
    <property type="entry name" value="NADPH DEHYDROGENASE 2-RELATED"/>
    <property type="match status" value="1"/>
</dbReference>
<dbReference type="AlphaFoldDB" id="A0A4Y7T8F1"/>
<dbReference type="OrthoDB" id="276546at2759"/>
<comment type="caution">
    <text evidence="3">The sequence shown here is derived from an EMBL/GenBank/DDBJ whole genome shotgun (WGS) entry which is preliminary data.</text>
</comment>
<dbReference type="InterPro" id="IPR045247">
    <property type="entry name" value="Oye-like"/>
</dbReference>
<organism evidence="3 4">
    <name type="scientific">Coprinellus micaceus</name>
    <name type="common">Glistening ink-cap mushroom</name>
    <name type="synonym">Coprinus micaceus</name>
    <dbReference type="NCBI Taxonomy" id="71717"/>
    <lineage>
        <taxon>Eukaryota</taxon>
        <taxon>Fungi</taxon>
        <taxon>Dikarya</taxon>
        <taxon>Basidiomycota</taxon>
        <taxon>Agaricomycotina</taxon>
        <taxon>Agaricomycetes</taxon>
        <taxon>Agaricomycetidae</taxon>
        <taxon>Agaricales</taxon>
        <taxon>Agaricineae</taxon>
        <taxon>Psathyrellaceae</taxon>
        <taxon>Coprinellus</taxon>
    </lineage>
</organism>
<sequence>MAESDKEVETMLYLKRQPDFDVGGAKAQWILFTPIQVGRMGLKHRIVHAPLTRLKATRTGHVPVVELQKKYYSQRTGVPGTLLISPATFVGPEAGGYAYVEGIWSEEQIESWKQITTVVHARGSYIYCQIWALGRAAQPAVLTEEGNYPYTAPSPVPLPHRRGAFPPPRTMTLEEIDRYVELFAKAAGNAMQAGFDGVEVHCASGYLIDQFLQDITNKRVDDYGGSVENRSRFGLRVVHAVVREVGADRVGIRLSPWSRYNSMMMDDPIPQFTHFVSELATSHPDLAYLHVLEPLSETPPNPENPTFGESNDFLRKIWAPRPFISCGEHTRDRALSVSQEKGGLIAFGRPFISNPDLPFRLRHNIPLATADGRTFYIPSDHPETEKGYIDYPPSEEFTQQSSQAMAKL</sequence>
<proteinExistence type="predicted"/>
<gene>
    <name evidence="3" type="ORF">FA13DRAFT_1755177</name>
</gene>
<dbReference type="CDD" id="cd02933">
    <property type="entry name" value="OYE_like_FMN"/>
    <property type="match status" value="1"/>
</dbReference>
<dbReference type="STRING" id="71717.A0A4Y7T8F1"/>
<dbReference type="Gene3D" id="3.20.20.70">
    <property type="entry name" value="Aldolase class I"/>
    <property type="match status" value="1"/>
</dbReference>
<evidence type="ECO:0000259" key="2">
    <source>
        <dbReference type="Pfam" id="PF00724"/>
    </source>
</evidence>
<dbReference type="GO" id="GO:0003959">
    <property type="term" value="F:NADPH dehydrogenase activity"/>
    <property type="evidence" value="ECO:0007669"/>
    <property type="project" value="TreeGrafter"/>
</dbReference>
<feature type="domain" description="NADH:flavin oxidoreductase/NADH oxidase N-terminal" evidence="2">
    <location>
        <begin position="31"/>
        <end position="367"/>
    </location>
</feature>
<dbReference type="Proteomes" id="UP000298030">
    <property type="component" value="Unassembled WGS sequence"/>
</dbReference>
<evidence type="ECO:0000313" key="3">
    <source>
        <dbReference type="EMBL" id="TEB30457.1"/>
    </source>
</evidence>